<reference evidence="3 4" key="1">
    <citation type="submission" date="2017-03" db="EMBL/GenBank/DDBJ databases">
        <authorList>
            <person name="Afonso C.L."/>
            <person name="Miller P.J."/>
            <person name="Scott M.A."/>
            <person name="Spackman E."/>
            <person name="Goraichik I."/>
            <person name="Dimitrov K.M."/>
            <person name="Suarez D.L."/>
            <person name="Swayne D.E."/>
        </authorList>
    </citation>
    <scope>NUCLEOTIDE SEQUENCE [LARGE SCALE GENOMIC DNA]</scope>
    <source>
        <strain evidence="3 4">CECT 7639</strain>
    </source>
</reference>
<evidence type="ECO:0000259" key="2">
    <source>
        <dbReference type="Pfam" id="PF23189"/>
    </source>
</evidence>
<dbReference type="PANTHER" id="PTHR31862:SF1">
    <property type="entry name" value="UPF0261 DOMAIN PROTEIN (AFU_ORTHOLOGUE AFUA_1G10120)"/>
    <property type="match status" value="1"/>
</dbReference>
<feature type="domain" description="UPF0261" evidence="1">
    <location>
        <begin position="4"/>
        <end position="178"/>
    </location>
</feature>
<dbReference type="NCBIfam" id="NF002676">
    <property type="entry name" value="PRK02399.1-4"/>
    <property type="match status" value="1"/>
</dbReference>
<dbReference type="InterPro" id="IPR044122">
    <property type="entry name" value="UPF0261_N"/>
</dbReference>
<proteinExistence type="predicted"/>
<protein>
    <submittedName>
        <fullName evidence="3">Uncharacterized protein</fullName>
    </submittedName>
</protein>
<name>A0A1Y5TZI3_9RHOB</name>
<dbReference type="CDD" id="cd15488">
    <property type="entry name" value="Tm-1-like"/>
    <property type="match status" value="1"/>
</dbReference>
<evidence type="ECO:0000259" key="1">
    <source>
        <dbReference type="Pfam" id="PF06792"/>
    </source>
</evidence>
<gene>
    <name evidence="3" type="ORF">TRL7639_04332</name>
</gene>
<evidence type="ECO:0000313" key="4">
    <source>
        <dbReference type="Proteomes" id="UP000193077"/>
    </source>
</evidence>
<feature type="domain" description="UPF0261" evidence="2">
    <location>
        <begin position="186"/>
        <end position="402"/>
    </location>
</feature>
<evidence type="ECO:0000313" key="3">
    <source>
        <dbReference type="EMBL" id="SLN72542.1"/>
    </source>
</evidence>
<dbReference type="AlphaFoldDB" id="A0A1Y5TZI3"/>
<dbReference type="Pfam" id="PF06792">
    <property type="entry name" value="UPF0261"/>
    <property type="match status" value="1"/>
</dbReference>
<dbReference type="Proteomes" id="UP000193077">
    <property type="component" value="Unassembled WGS sequence"/>
</dbReference>
<sequence length="412" mass="43812">MTTKTILLIGTYDTKEPEMRFIEQAVREQGAQVLTMDVSVLGDPKTPTDISKHDVAAAGGMTIDEVIALGDENKAFRVMSAGAAKVVAQAHTAGRFDGMLANGGTMGTDLALDCAQALPMGVPKYIVSTVSFSPLIPPHRLAPDIQMILWAGGLYGMNSICRSSLSQAAGAVVGATKAAIAPDRSKPLIGMTSLGSSCLRYMKTLKPALEERGFEVAVFHSTGMGGMAFEKLAGEGAFACVMDFCMQEFGNLMAGSVVSSGEDRVTNAGRVGTPQMVAPGALDLLDFAGWQEIPEAYADRPFHEHNRLIKSSVFSGGERRAWVRELANRLGAATGPVHFFLPTQGVEAWDKEGEEAYAPEALADMVDEVRKMMPGVVPTTEVDAHINDAEFCEAVLRVFDAWVDDGTVSVGS</sequence>
<dbReference type="RefSeq" id="WP_085797973.1">
    <property type="nucleotide sequence ID" value="NZ_FWFO01000007.1"/>
</dbReference>
<dbReference type="NCBIfam" id="NF002674">
    <property type="entry name" value="PRK02399.1-2"/>
    <property type="match status" value="1"/>
</dbReference>
<keyword evidence="4" id="KW-1185">Reference proteome</keyword>
<dbReference type="OrthoDB" id="9776369at2"/>
<dbReference type="InterPro" id="IPR008322">
    <property type="entry name" value="UPF0261"/>
</dbReference>
<accession>A0A1Y5TZI3</accession>
<dbReference type="Pfam" id="PF23189">
    <property type="entry name" value="UPF0261_C"/>
    <property type="match status" value="1"/>
</dbReference>
<dbReference type="EMBL" id="FWFO01000007">
    <property type="protein sequence ID" value="SLN72542.1"/>
    <property type="molecule type" value="Genomic_DNA"/>
</dbReference>
<dbReference type="PANTHER" id="PTHR31862">
    <property type="entry name" value="UPF0261 DOMAIN PROTEIN (AFU_ORTHOLOGUE AFUA_1G10120)"/>
    <property type="match status" value="1"/>
</dbReference>
<dbReference type="PIRSF" id="PIRSF033271">
    <property type="entry name" value="UCP033271"/>
    <property type="match status" value="1"/>
</dbReference>
<dbReference type="InterPro" id="IPR056778">
    <property type="entry name" value="UPF0261_C"/>
</dbReference>
<dbReference type="Gene3D" id="3.40.50.12020">
    <property type="entry name" value="Uncharacterised protein family UPF0261, NN domain"/>
    <property type="match status" value="1"/>
</dbReference>
<organism evidence="3 4">
    <name type="scientific">Falsiruegeria litorea R37</name>
    <dbReference type="NCBI Taxonomy" id="1200284"/>
    <lineage>
        <taxon>Bacteria</taxon>
        <taxon>Pseudomonadati</taxon>
        <taxon>Pseudomonadota</taxon>
        <taxon>Alphaproteobacteria</taxon>
        <taxon>Rhodobacterales</taxon>
        <taxon>Roseobacteraceae</taxon>
        <taxon>Falsiruegeria</taxon>
    </lineage>
</organism>
<dbReference type="InterPro" id="IPR051353">
    <property type="entry name" value="Tobamovirus_resist_UPF0261"/>
</dbReference>
<dbReference type="Gene3D" id="3.40.50.12030">
    <property type="entry name" value="Uncharacterised protein family UPF0261, NC domain"/>
    <property type="match status" value="1"/>
</dbReference>